<feature type="domain" description="Amino acid transporter transmembrane" evidence="6">
    <location>
        <begin position="49"/>
        <end position="449"/>
    </location>
</feature>
<protein>
    <recommendedName>
        <fullName evidence="6">Amino acid transporter transmembrane domain-containing protein</fullName>
    </recommendedName>
</protein>
<dbReference type="InterPro" id="IPR013057">
    <property type="entry name" value="AA_transpt_TM"/>
</dbReference>
<organism evidence="7 8">
    <name type="scientific">Chilo suppressalis</name>
    <name type="common">Asiatic rice borer moth</name>
    <dbReference type="NCBI Taxonomy" id="168631"/>
    <lineage>
        <taxon>Eukaryota</taxon>
        <taxon>Metazoa</taxon>
        <taxon>Ecdysozoa</taxon>
        <taxon>Arthropoda</taxon>
        <taxon>Hexapoda</taxon>
        <taxon>Insecta</taxon>
        <taxon>Pterygota</taxon>
        <taxon>Neoptera</taxon>
        <taxon>Endopterygota</taxon>
        <taxon>Lepidoptera</taxon>
        <taxon>Glossata</taxon>
        <taxon>Ditrysia</taxon>
        <taxon>Pyraloidea</taxon>
        <taxon>Crambidae</taxon>
        <taxon>Crambinae</taxon>
        <taxon>Chilo</taxon>
    </lineage>
</organism>
<gene>
    <name evidence="7" type="ORF">CHILSU_LOCUS447</name>
</gene>
<sequence length="456" mass="49535">MTMEKQAAPPQIRDVADSYSSKVDLACNGSREDLEPYVPAEHRPLTSSTSSFGALAHLLKASLGSGVLAMPLAFKNAGLVVGCFGTVIIGFICAHVIHVLVKTSQQLCIETKKPALGYADTCDLVFQNGPKPVRKFAPFARELADWALALTHLGACCVYAVVIAESFKQISDVYGGPLWSVKIYCALTLVILVPLCQITKLKYLVPFSAIANVVWLVSICISIYYCLRDSAQISERNLATSVSGIPTFISTCLFAMEGIGVVMPIENEMSKPQHFLGCPGVLNIAMSAVVVLYGFVGFTGYLSFGESVRGSLTLNLPQDEVLAQTAKVLVASVMILSYALVYYVPVDVVWRRVQDKIPARHHRWSMALLRLGGVLLTVGIATAVPRLELFMELVGAVCLSIMGLLLPAVTETVWRWGKDLGRFHWILIKNVLISLFSIIAMVSGVAYAIISMLENL</sequence>
<dbReference type="Pfam" id="PF01490">
    <property type="entry name" value="Aa_trans"/>
    <property type="match status" value="1"/>
</dbReference>
<keyword evidence="8" id="KW-1185">Reference proteome</keyword>
<dbReference type="Proteomes" id="UP001153292">
    <property type="component" value="Chromosome 1"/>
</dbReference>
<evidence type="ECO:0000259" key="6">
    <source>
        <dbReference type="Pfam" id="PF01490"/>
    </source>
</evidence>
<feature type="transmembrane region" description="Helical" evidence="5">
    <location>
        <begin position="245"/>
        <end position="263"/>
    </location>
</feature>
<name>A0ABN8APP1_CHISP</name>
<evidence type="ECO:0000313" key="8">
    <source>
        <dbReference type="Proteomes" id="UP001153292"/>
    </source>
</evidence>
<evidence type="ECO:0000256" key="4">
    <source>
        <dbReference type="ARBA" id="ARBA00023136"/>
    </source>
</evidence>
<reference evidence="7" key="1">
    <citation type="submission" date="2021-12" db="EMBL/GenBank/DDBJ databases">
        <authorList>
            <person name="King R."/>
        </authorList>
    </citation>
    <scope>NUCLEOTIDE SEQUENCE</scope>
</reference>
<evidence type="ECO:0000256" key="2">
    <source>
        <dbReference type="ARBA" id="ARBA00022692"/>
    </source>
</evidence>
<feature type="transmembrane region" description="Helical" evidence="5">
    <location>
        <begin position="426"/>
        <end position="450"/>
    </location>
</feature>
<evidence type="ECO:0000256" key="1">
    <source>
        <dbReference type="ARBA" id="ARBA00004141"/>
    </source>
</evidence>
<comment type="subcellular location">
    <subcellularLocation>
        <location evidence="1">Membrane</location>
        <topology evidence="1">Multi-pass membrane protein</topology>
    </subcellularLocation>
</comment>
<feature type="transmembrane region" description="Helical" evidence="5">
    <location>
        <begin position="176"/>
        <end position="196"/>
    </location>
</feature>
<proteinExistence type="predicted"/>
<keyword evidence="4 5" id="KW-0472">Membrane</keyword>
<accession>A0ABN8APP1</accession>
<keyword evidence="3 5" id="KW-1133">Transmembrane helix</keyword>
<dbReference type="EMBL" id="OU963894">
    <property type="protein sequence ID" value="CAH0397377.1"/>
    <property type="molecule type" value="Genomic_DNA"/>
</dbReference>
<feature type="transmembrane region" description="Helical" evidence="5">
    <location>
        <begin position="393"/>
        <end position="414"/>
    </location>
</feature>
<feature type="transmembrane region" description="Helical" evidence="5">
    <location>
        <begin position="321"/>
        <end position="346"/>
    </location>
</feature>
<feature type="transmembrane region" description="Helical" evidence="5">
    <location>
        <begin position="143"/>
        <end position="164"/>
    </location>
</feature>
<evidence type="ECO:0000313" key="7">
    <source>
        <dbReference type="EMBL" id="CAH0397377.1"/>
    </source>
</evidence>
<feature type="transmembrane region" description="Helical" evidence="5">
    <location>
        <begin position="367"/>
        <end position="387"/>
    </location>
</feature>
<evidence type="ECO:0000256" key="3">
    <source>
        <dbReference type="ARBA" id="ARBA00022989"/>
    </source>
</evidence>
<keyword evidence="2 5" id="KW-0812">Transmembrane</keyword>
<dbReference type="PANTHER" id="PTHR22950:SF494">
    <property type="entry name" value="GH04538P"/>
    <property type="match status" value="1"/>
</dbReference>
<feature type="transmembrane region" description="Helical" evidence="5">
    <location>
        <begin position="275"/>
        <end position="301"/>
    </location>
</feature>
<feature type="transmembrane region" description="Helical" evidence="5">
    <location>
        <begin position="79"/>
        <end position="101"/>
    </location>
</feature>
<feature type="transmembrane region" description="Helical" evidence="5">
    <location>
        <begin position="203"/>
        <end position="225"/>
    </location>
</feature>
<evidence type="ECO:0000256" key="5">
    <source>
        <dbReference type="SAM" id="Phobius"/>
    </source>
</evidence>
<dbReference type="PANTHER" id="PTHR22950">
    <property type="entry name" value="AMINO ACID TRANSPORTER"/>
    <property type="match status" value="1"/>
</dbReference>